<sequence length="777" mass="87841">MISFLLAFLKSKLQTPSGSSLNDENYVDSAKPTSQRKVSISSKVSNSSNSKNFLPNQTKSNSQTILKPASQPCPQATPQSISRSILQIEKSVKIISIVIKQLLELLNRWSQREVSFARVSEIQVCLENELDITYEVFAAINIETSDLEHYAELLRTALKKTLSQEASIEGFDNILLQIRYLTNYLLLGLKCKKEKLHHNLLGDIKDDKSIPGNNCTKSSFITSLGPFKIDDFLVKDDIQRDKEYRASCITNHVVLNDNISSSFLGSEQTLPDQVSPAPTKKENFSSPPPPPPPPLSSKNAFAALERRGILKRRALRTHSSDQICKYLCVSPKFTRNTGFQSYEFKNASALNKKNQFLLSPSLPPKELSSLKPYLDSPTFPQNTGIQSYKIDNTSSLNSKNQKISGPILTPPPLNDLILFLHYKKNVKKFLLSGGYSNLSMERLQLAFIEKFALNIHHNDADLPAIYIQDPVSSIRYELEDLNDIKDRSLLFLNVGAPNQGKCQKDEGLSDIKKMMEDIKTLADKQQVSIQQISDRQQHIAKELCQIQTTVSSISRDINHRAAQNCTTSGPYSINILGQKEELEGIYRDLANLRQSYSSYQSEIQNSLNSVRKVSKNFQKVAAEVYLPDTINDYGRKYVDDKKQSINKECEKLVVNVDDLLNAVKELRLDVAVRGVDPLPRKLQTVSKDMAVAEVKLKKLKEIINGENLIWNKTWDKEIQRVRDDRENMRIYQGLVDELQDDVTKASRILSLVKSVPKVQIKISHVPVVPHHEDKHDF</sequence>
<protein>
    <submittedName>
        <fullName evidence="5">Putative actin interacting protein 3</fullName>
    </submittedName>
</protein>
<feature type="compositionally biased region" description="Polar residues" evidence="3">
    <location>
        <begin position="53"/>
        <end position="65"/>
    </location>
</feature>
<dbReference type="GO" id="GO:0051286">
    <property type="term" value="C:cell tip"/>
    <property type="evidence" value="ECO:0007669"/>
    <property type="project" value="TreeGrafter"/>
</dbReference>
<dbReference type="PANTHER" id="PTHR22741:SF10">
    <property type="entry name" value="COILED-COIL DOMAIN-CONTAINING PROTEIN CG32809"/>
    <property type="match status" value="1"/>
</dbReference>
<dbReference type="SMART" id="SM00806">
    <property type="entry name" value="AIP3"/>
    <property type="match status" value="1"/>
</dbReference>
<keyword evidence="6" id="KW-1185">Reference proteome</keyword>
<comment type="caution">
    <text evidence="5">The sequence shown here is derived from an EMBL/GenBank/DDBJ whole genome shotgun (WGS) entry which is preliminary data.</text>
</comment>
<feature type="region of interest" description="Disordered" evidence="3">
    <location>
        <begin position="15"/>
        <end position="77"/>
    </location>
</feature>
<dbReference type="OrthoDB" id="783096at2759"/>
<dbReference type="STRING" id="212602.A0A420I3R1"/>
<reference evidence="5 6" key="1">
    <citation type="journal article" date="2018" name="BMC Genomics">
        <title>Comparative genome analyses reveal sequence features reflecting distinct modes of host-adaptation between dicot and monocot powdery mildew.</title>
        <authorList>
            <person name="Wu Y."/>
            <person name="Ma X."/>
            <person name="Pan Z."/>
            <person name="Kale S.D."/>
            <person name="Song Y."/>
            <person name="King H."/>
            <person name="Zhang Q."/>
            <person name="Presley C."/>
            <person name="Deng X."/>
            <person name="Wei C.I."/>
            <person name="Xiao S."/>
        </authorList>
    </citation>
    <scope>NUCLEOTIDE SEQUENCE [LARGE SCALE GENOMIC DNA]</scope>
    <source>
        <strain evidence="5">UMSG2</strain>
    </source>
</reference>
<dbReference type="EMBL" id="MCFK01001990">
    <property type="protein sequence ID" value="RKF64295.1"/>
    <property type="molecule type" value="Genomic_DNA"/>
</dbReference>
<name>A0A420I3R1_9PEZI</name>
<dbReference type="PANTHER" id="PTHR22741">
    <property type="entry name" value="P140CAP/SNIP-RELATED"/>
    <property type="match status" value="1"/>
</dbReference>
<dbReference type="InterPro" id="IPR056279">
    <property type="entry name" value="Aip3p_Bud6_N"/>
</dbReference>
<dbReference type="InterPro" id="IPR051825">
    <property type="entry name" value="SRCIN1"/>
</dbReference>
<dbReference type="GO" id="GO:0005519">
    <property type="term" value="F:cytoskeletal regulatory protein binding"/>
    <property type="evidence" value="ECO:0007669"/>
    <property type="project" value="InterPro"/>
</dbReference>
<accession>A0A420I3R1</accession>
<feature type="coiled-coil region" evidence="2">
    <location>
        <begin position="649"/>
        <end position="702"/>
    </location>
</feature>
<dbReference type="Pfam" id="PF23153">
    <property type="entry name" value="Aip3p_Bud6_N"/>
    <property type="match status" value="1"/>
</dbReference>
<dbReference type="GO" id="GO:0030010">
    <property type="term" value="P:establishment of cell polarity"/>
    <property type="evidence" value="ECO:0007669"/>
    <property type="project" value="TreeGrafter"/>
</dbReference>
<gene>
    <name evidence="5" type="ORF">OnM2_019061</name>
</gene>
<feature type="compositionally biased region" description="Pro residues" evidence="3">
    <location>
        <begin position="286"/>
        <end position="295"/>
    </location>
</feature>
<dbReference type="InterPro" id="IPR005613">
    <property type="entry name" value="AIP3_C"/>
</dbReference>
<dbReference type="Proteomes" id="UP000286134">
    <property type="component" value="Unassembled WGS sequence"/>
</dbReference>
<feature type="compositionally biased region" description="Low complexity" evidence="3">
    <location>
        <begin position="37"/>
        <end position="52"/>
    </location>
</feature>
<proteinExistence type="predicted"/>
<organism evidence="5 6">
    <name type="scientific">Erysiphe neolycopersici</name>
    <dbReference type="NCBI Taxonomy" id="212602"/>
    <lineage>
        <taxon>Eukaryota</taxon>
        <taxon>Fungi</taxon>
        <taxon>Dikarya</taxon>
        <taxon>Ascomycota</taxon>
        <taxon>Pezizomycotina</taxon>
        <taxon>Leotiomycetes</taxon>
        <taxon>Erysiphales</taxon>
        <taxon>Erysiphaceae</taxon>
        <taxon>Erysiphe</taxon>
    </lineage>
</organism>
<dbReference type="AlphaFoldDB" id="A0A420I3R1"/>
<evidence type="ECO:0000256" key="3">
    <source>
        <dbReference type="SAM" id="MobiDB-lite"/>
    </source>
</evidence>
<feature type="domain" description="Actin interacting protein 3 C-terminal" evidence="4">
    <location>
        <begin position="419"/>
        <end position="776"/>
    </location>
</feature>
<evidence type="ECO:0000256" key="1">
    <source>
        <dbReference type="ARBA" id="ARBA00023054"/>
    </source>
</evidence>
<evidence type="ECO:0000313" key="6">
    <source>
        <dbReference type="Proteomes" id="UP000286134"/>
    </source>
</evidence>
<evidence type="ECO:0000256" key="2">
    <source>
        <dbReference type="SAM" id="Coils"/>
    </source>
</evidence>
<evidence type="ECO:0000259" key="4">
    <source>
        <dbReference type="SMART" id="SM00806"/>
    </source>
</evidence>
<dbReference type="Pfam" id="PF03915">
    <property type="entry name" value="AIP3"/>
    <property type="match status" value="1"/>
</dbReference>
<keyword evidence="1 2" id="KW-0175">Coiled coil</keyword>
<dbReference type="GO" id="GO:0005737">
    <property type="term" value="C:cytoplasm"/>
    <property type="evidence" value="ECO:0007669"/>
    <property type="project" value="TreeGrafter"/>
</dbReference>
<dbReference type="InterPro" id="IPR022782">
    <property type="entry name" value="AIP3-like_C"/>
</dbReference>
<feature type="region of interest" description="Disordered" evidence="3">
    <location>
        <begin position="266"/>
        <end position="298"/>
    </location>
</feature>
<dbReference type="Gene3D" id="1.20.58.1540">
    <property type="entry name" value="Actin interacting protein 3, C-terminal domain"/>
    <property type="match status" value="1"/>
</dbReference>
<evidence type="ECO:0000313" key="5">
    <source>
        <dbReference type="EMBL" id="RKF64295.1"/>
    </source>
</evidence>